<dbReference type="EMBL" id="DTGZ01000071">
    <property type="protein sequence ID" value="HGV97427.1"/>
    <property type="molecule type" value="Genomic_DNA"/>
</dbReference>
<organism evidence="6">
    <name type="scientific">candidate division WOR-3 bacterium</name>
    <dbReference type="NCBI Taxonomy" id="2052148"/>
    <lineage>
        <taxon>Bacteria</taxon>
        <taxon>Bacteria division WOR-3</taxon>
    </lineage>
</organism>
<dbReference type="CDD" id="cd13653">
    <property type="entry name" value="PBP2_phosphate_like_1"/>
    <property type="match status" value="1"/>
</dbReference>
<accession>A0A7C4TB94</accession>
<dbReference type="AlphaFoldDB" id="A0A7C4TB94"/>
<evidence type="ECO:0000256" key="4">
    <source>
        <dbReference type="RuleBase" id="RU367119"/>
    </source>
</evidence>
<evidence type="ECO:0000256" key="1">
    <source>
        <dbReference type="ARBA" id="ARBA00008725"/>
    </source>
</evidence>
<comment type="function">
    <text evidence="4">Involved in the system for phosphate transport across the cytoplasmic membrane.</text>
</comment>
<dbReference type="GO" id="GO:0042301">
    <property type="term" value="F:phosphate ion binding"/>
    <property type="evidence" value="ECO:0007669"/>
    <property type="project" value="UniProtKB-UniRule"/>
</dbReference>
<dbReference type="SUPFAM" id="SSF53850">
    <property type="entry name" value="Periplasmic binding protein-like II"/>
    <property type="match status" value="1"/>
</dbReference>
<reference evidence="6" key="1">
    <citation type="journal article" date="2020" name="mSystems">
        <title>Genome- and Community-Level Interaction Insights into Carbon Utilization and Element Cycling Functions of Hydrothermarchaeota in Hydrothermal Sediment.</title>
        <authorList>
            <person name="Zhou Z."/>
            <person name="Liu Y."/>
            <person name="Xu W."/>
            <person name="Pan J."/>
            <person name="Luo Z.H."/>
            <person name="Li M."/>
        </authorList>
    </citation>
    <scope>NUCLEOTIDE SEQUENCE [LARGE SCALE GENOMIC DNA]</scope>
    <source>
        <strain evidence="6">SpSt-774</strain>
    </source>
</reference>
<proteinExistence type="inferred from homology"/>
<dbReference type="InterPro" id="IPR024370">
    <property type="entry name" value="PBP_domain"/>
</dbReference>
<keyword evidence="3 4" id="KW-0732">Signal</keyword>
<evidence type="ECO:0000259" key="5">
    <source>
        <dbReference type="Pfam" id="PF12849"/>
    </source>
</evidence>
<dbReference type="GO" id="GO:0006817">
    <property type="term" value="P:phosphate ion transport"/>
    <property type="evidence" value="ECO:0007669"/>
    <property type="project" value="UniProtKB-UniRule"/>
</dbReference>
<dbReference type="PANTHER" id="PTHR30570">
    <property type="entry name" value="PERIPLASMIC PHOSPHATE BINDING COMPONENT OF PHOSPHATE ABC TRANSPORTER"/>
    <property type="match status" value="1"/>
</dbReference>
<sequence length="265" mass="29100">MRKSKIIFLFSFLLFCSQRQVGLNIAGSTSVEPFIEKIAEEFMMENSGVKINVQGGGSTAGIQATFNHTCDIGTSSRHLKPSEDGLKVFLMAFDGIAIIVHPKNPISSLTASQIRDVFSGRIKNWNELGGWNSKIIPVTREEGSGTRGAFEELIMGATAISDACLVQDSNGAVREIIATTPQAIGYISAGLVDSRVKALAIDGVYPSYENFFRGEYKFVRPFILLTRDEPSGLVKKFIDYVLSKKTQEILKKEGLIPIIEIKGER</sequence>
<dbReference type="InterPro" id="IPR011862">
    <property type="entry name" value="Phos-bd"/>
</dbReference>
<feature type="chain" id="PRO_5028504679" description="Phosphate-binding protein" evidence="4">
    <location>
        <begin position="22"/>
        <end position="265"/>
    </location>
</feature>
<evidence type="ECO:0000313" key="6">
    <source>
        <dbReference type="EMBL" id="HGV97427.1"/>
    </source>
</evidence>
<evidence type="ECO:0000256" key="2">
    <source>
        <dbReference type="ARBA" id="ARBA00022448"/>
    </source>
</evidence>
<dbReference type="NCBIfam" id="TIGR02136">
    <property type="entry name" value="ptsS_2"/>
    <property type="match status" value="1"/>
</dbReference>
<keyword evidence="2 4" id="KW-0813">Transport</keyword>
<feature type="signal peptide" evidence="4">
    <location>
        <begin position="1"/>
        <end position="21"/>
    </location>
</feature>
<dbReference type="PANTHER" id="PTHR30570:SF1">
    <property type="entry name" value="PHOSPHATE-BINDING PROTEIN PSTS"/>
    <property type="match status" value="1"/>
</dbReference>
<feature type="domain" description="PBP" evidence="5">
    <location>
        <begin position="23"/>
        <end position="244"/>
    </location>
</feature>
<protein>
    <recommendedName>
        <fullName evidence="4">Phosphate-binding protein</fullName>
    </recommendedName>
</protein>
<evidence type="ECO:0000256" key="3">
    <source>
        <dbReference type="ARBA" id="ARBA00022729"/>
    </source>
</evidence>
<dbReference type="InterPro" id="IPR050811">
    <property type="entry name" value="Phosphate_ABC_transporter"/>
</dbReference>
<gene>
    <name evidence="6" type="ORF">ENV60_03910</name>
</gene>
<comment type="caution">
    <text evidence="6">The sequence shown here is derived from an EMBL/GenBank/DDBJ whole genome shotgun (WGS) entry which is preliminary data.</text>
</comment>
<name>A0A7C4TB94_UNCW3</name>
<dbReference type="Gene3D" id="3.40.190.10">
    <property type="entry name" value="Periplasmic binding protein-like II"/>
    <property type="match status" value="2"/>
</dbReference>
<dbReference type="Pfam" id="PF12849">
    <property type="entry name" value="PBP_like_2"/>
    <property type="match status" value="1"/>
</dbReference>
<keyword evidence="4" id="KW-0592">Phosphate transport</keyword>
<comment type="similarity">
    <text evidence="1 4">Belongs to the PstS family.</text>
</comment>